<dbReference type="PROSITE" id="PS50043">
    <property type="entry name" value="HTH_LUXR_2"/>
    <property type="match status" value="1"/>
</dbReference>
<name>A0A6J4TK60_9ACTN</name>
<dbReference type="PANTHER" id="PTHR44688">
    <property type="entry name" value="DNA-BINDING TRANSCRIPTIONAL ACTIVATOR DEVR_DOSR"/>
    <property type="match status" value="1"/>
</dbReference>
<dbReference type="InterPro" id="IPR016032">
    <property type="entry name" value="Sig_transdc_resp-reg_C-effctor"/>
</dbReference>
<feature type="domain" description="HTH luxR-type" evidence="5">
    <location>
        <begin position="14"/>
        <end position="79"/>
    </location>
</feature>
<sequence>MGEIATDREGQQRFDRETNPLSAREWEILERVSHGQDGPEIAADLVVSPATVRTHIGNAIRKLGARSRAHAVAIALRQGLLE</sequence>
<dbReference type="GO" id="GO:0003677">
    <property type="term" value="F:DNA binding"/>
    <property type="evidence" value="ECO:0007669"/>
    <property type="project" value="UniProtKB-KW"/>
</dbReference>
<dbReference type="EMBL" id="CADCVT010000343">
    <property type="protein sequence ID" value="CAA9524155.1"/>
    <property type="molecule type" value="Genomic_DNA"/>
</dbReference>
<dbReference type="PRINTS" id="PR00038">
    <property type="entry name" value="HTHLUXR"/>
</dbReference>
<dbReference type="InterPro" id="IPR000792">
    <property type="entry name" value="Tscrpt_reg_LuxR_C"/>
</dbReference>
<dbReference type="Pfam" id="PF00196">
    <property type="entry name" value="GerE"/>
    <property type="match status" value="1"/>
</dbReference>
<dbReference type="SUPFAM" id="SSF46894">
    <property type="entry name" value="C-terminal effector domain of the bipartite response regulators"/>
    <property type="match status" value="1"/>
</dbReference>
<evidence type="ECO:0000256" key="4">
    <source>
        <dbReference type="SAM" id="MobiDB-lite"/>
    </source>
</evidence>
<dbReference type="CDD" id="cd06170">
    <property type="entry name" value="LuxR_C_like"/>
    <property type="match status" value="1"/>
</dbReference>
<proteinExistence type="predicted"/>
<keyword evidence="3" id="KW-0804">Transcription</keyword>
<keyword evidence="2" id="KW-0238">DNA-binding</keyword>
<evidence type="ECO:0000256" key="2">
    <source>
        <dbReference type="ARBA" id="ARBA00023125"/>
    </source>
</evidence>
<evidence type="ECO:0000256" key="3">
    <source>
        <dbReference type="ARBA" id="ARBA00023163"/>
    </source>
</evidence>
<dbReference type="PANTHER" id="PTHR44688:SF16">
    <property type="entry name" value="DNA-BINDING TRANSCRIPTIONAL ACTIVATOR DEVR_DOSR"/>
    <property type="match status" value="1"/>
</dbReference>
<organism evidence="6">
    <name type="scientific">uncultured Solirubrobacteraceae bacterium</name>
    <dbReference type="NCBI Taxonomy" id="1162706"/>
    <lineage>
        <taxon>Bacteria</taxon>
        <taxon>Bacillati</taxon>
        <taxon>Actinomycetota</taxon>
        <taxon>Thermoleophilia</taxon>
        <taxon>Solirubrobacterales</taxon>
        <taxon>Solirubrobacteraceae</taxon>
        <taxon>environmental samples</taxon>
    </lineage>
</organism>
<feature type="region of interest" description="Disordered" evidence="4">
    <location>
        <begin position="1"/>
        <end position="20"/>
    </location>
</feature>
<protein>
    <submittedName>
        <fullName evidence="6">Two-component transcriptional response regulator, LuxR family</fullName>
    </submittedName>
</protein>
<dbReference type="SMART" id="SM00421">
    <property type="entry name" value="HTH_LUXR"/>
    <property type="match status" value="1"/>
</dbReference>
<dbReference type="Gene3D" id="1.10.10.10">
    <property type="entry name" value="Winged helix-like DNA-binding domain superfamily/Winged helix DNA-binding domain"/>
    <property type="match status" value="1"/>
</dbReference>
<evidence type="ECO:0000256" key="1">
    <source>
        <dbReference type="ARBA" id="ARBA00023015"/>
    </source>
</evidence>
<dbReference type="GO" id="GO:0006355">
    <property type="term" value="P:regulation of DNA-templated transcription"/>
    <property type="evidence" value="ECO:0007669"/>
    <property type="project" value="InterPro"/>
</dbReference>
<evidence type="ECO:0000313" key="6">
    <source>
        <dbReference type="EMBL" id="CAA9524155.1"/>
    </source>
</evidence>
<accession>A0A6J4TK60</accession>
<dbReference type="AlphaFoldDB" id="A0A6J4TK60"/>
<gene>
    <name evidence="6" type="ORF">AVDCRST_MAG85-3080</name>
</gene>
<evidence type="ECO:0000259" key="5">
    <source>
        <dbReference type="PROSITE" id="PS50043"/>
    </source>
</evidence>
<keyword evidence="1" id="KW-0805">Transcription regulation</keyword>
<reference evidence="6" key="1">
    <citation type="submission" date="2020-02" db="EMBL/GenBank/DDBJ databases">
        <authorList>
            <person name="Meier V. D."/>
        </authorList>
    </citation>
    <scope>NUCLEOTIDE SEQUENCE</scope>
    <source>
        <strain evidence="6">AVDCRST_MAG85</strain>
    </source>
</reference>
<dbReference type="InterPro" id="IPR036388">
    <property type="entry name" value="WH-like_DNA-bd_sf"/>
</dbReference>